<evidence type="ECO:0000313" key="1">
    <source>
        <dbReference type="EMBL" id="KAJ7533039.1"/>
    </source>
</evidence>
<reference evidence="2" key="1">
    <citation type="journal article" date="2024" name="Proc. Natl. Acad. Sci. U.S.A.">
        <title>Extraordinary preservation of gene collinearity over three hundred million years revealed in homosporous lycophytes.</title>
        <authorList>
            <person name="Li C."/>
            <person name="Wickell D."/>
            <person name="Kuo L.Y."/>
            <person name="Chen X."/>
            <person name="Nie B."/>
            <person name="Liao X."/>
            <person name="Peng D."/>
            <person name="Ji J."/>
            <person name="Jenkins J."/>
            <person name="Williams M."/>
            <person name="Shu S."/>
            <person name="Plott C."/>
            <person name="Barry K."/>
            <person name="Rajasekar S."/>
            <person name="Grimwood J."/>
            <person name="Han X."/>
            <person name="Sun S."/>
            <person name="Hou Z."/>
            <person name="He W."/>
            <person name="Dai G."/>
            <person name="Sun C."/>
            <person name="Schmutz J."/>
            <person name="Leebens-Mack J.H."/>
            <person name="Li F.W."/>
            <person name="Wang L."/>
        </authorList>
    </citation>
    <scope>NUCLEOTIDE SEQUENCE [LARGE SCALE GENOMIC DNA]</scope>
    <source>
        <strain evidence="2">cv. PW_Plant_1</strain>
    </source>
</reference>
<name>A0ACC2BTE2_DIPCM</name>
<keyword evidence="2" id="KW-1185">Reference proteome</keyword>
<organism evidence="1 2">
    <name type="scientific">Diphasiastrum complanatum</name>
    <name type="common">Issler's clubmoss</name>
    <name type="synonym">Lycopodium complanatum</name>
    <dbReference type="NCBI Taxonomy" id="34168"/>
    <lineage>
        <taxon>Eukaryota</taxon>
        <taxon>Viridiplantae</taxon>
        <taxon>Streptophyta</taxon>
        <taxon>Embryophyta</taxon>
        <taxon>Tracheophyta</taxon>
        <taxon>Lycopodiopsida</taxon>
        <taxon>Lycopodiales</taxon>
        <taxon>Lycopodiaceae</taxon>
        <taxon>Lycopodioideae</taxon>
        <taxon>Diphasiastrum</taxon>
    </lineage>
</organism>
<dbReference type="EMBL" id="CM055104">
    <property type="protein sequence ID" value="KAJ7533039.1"/>
    <property type="molecule type" value="Genomic_DNA"/>
</dbReference>
<evidence type="ECO:0000313" key="2">
    <source>
        <dbReference type="Proteomes" id="UP001162992"/>
    </source>
</evidence>
<comment type="caution">
    <text evidence="1">The sequence shown here is derived from an EMBL/GenBank/DDBJ whole genome shotgun (WGS) entry which is preliminary data.</text>
</comment>
<gene>
    <name evidence="1" type="ORF">O6H91_13G030700</name>
</gene>
<accession>A0ACC2BTE2</accession>
<protein>
    <submittedName>
        <fullName evidence="1">Uncharacterized protein</fullName>
    </submittedName>
</protein>
<sequence>METPQAQDEEVLEKLTHNRSFKEEDANGNFLPEDRENIEKGHDDKEIVGNGHAQNFEATEVTEDANGSLNDNSVRDMPEDEASDHYFEEDFARKGVVWPEKAAALRNFVRERGIVVSKAISRLSGKKESQEQVENEEKVIEEAMKEESNTHGSAEVGENRLWSAFNFIYGNQESDASSSQREIDEHVGPLMKGVITFFSMSGCPECRAVRTLLRDKELRFVEINLDVFPQRRLELEERTGTASVPQVFFNEQLVGGIDELNALQRSGELDEKIKEVTENEASANAPVAPVYGEDEPENEILDEFAGIVEKLRQKLQVKDRFLKYRVFNKCFVGSEAVDFLAEDLSLEREEAVELGRKLAAKHFFHHVLQEHLFEDGNNFYRFLEHDPMISSKCFNIRGITNDAKPKPANEVCKRLSKLIFAIYEAHVSEDGKHVNYQAIARSEQFRRYVKMVEDLQRVDLLTLTKHEKISLLLNIYNAMVIHAIILLGHPNGPLERLQFFGDFQYVIGGYPYSLSAIQNGILRANQRPPYTLTKPFGALDKRSQVSLVEPEPLIHFALSCGTCSSPAVRCYSSEAIEAELRFAARAFFEDGGIYIDSTTKTLHFSKILKWYSADFGKTERDMIQWVANHVDATNAEELLTVLEGNNPIRVVYQPYDWSLNL</sequence>
<proteinExistence type="predicted"/>
<dbReference type="Proteomes" id="UP001162992">
    <property type="component" value="Chromosome 13"/>
</dbReference>